<dbReference type="KEGG" id="pbor:BSF38_00484"/>
<dbReference type="RefSeq" id="WP_076343297.1">
    <property type="nucleotide sequence ID" value="NZ_CP019082.1"/>
</dbReference>
<evidence type="ECO:0000313" key="3">
    <source>
        <dbReference type="Proteomes" id="UP000186309"/>
    </source>
</evidence>
<dbReference type="CDD" id="cd00081">
    <property type="entry name" value="Hint"/>
    <property type="match status" value="1"/>
</dbReference>
<reference evidence="3" key="1">
    <citation type="submission" date="2016-12" db="EMBL/GenBank/DDBJ databases">
        <title>Comparative genomics of four Isosphaeraceae planctomycetes: a common pool of plasmids and glycoside hydrolase genes.</title>
        <authorList>
            <person name="Ivanova A."/>
        </authorList>
    </citation>
    <scope>NUCLEOTIDE SEQUENCE [LARGE SCALE GENOMIC DNA]</scope>
    <source>
        <strain evidence="3">PX4</strain>
    </source>
</reference>
<evidence type="ECO:0000259" key="1">
    <source>
        <dbReference type="SMART" id="SM00306"/>
    </source>
</evidence>
<feature type="domain" description="Hint" evidence="1">
    <location>
        <begin position="577"/>
        <end position="671"/>
    </location>
</feature>
<accession>A0A1U7CJF4</accession>
<dbReference type="EMBL" id="CP019082">
    <property type="protein sequence ID" value="APW59070.1"/>
    <property type="molecule type" value="Genomic_DNA"/>
</dbReference>
<dbReference type="InterPro" id="IPR003587">
    <property type="entry name" value="Hint_dom_N"/>
</dbReference>
<dbReference type="OrthoDB" id="285999at2"/>
<dbReference type="InterPro" id="IPR036844">
    <property type="entry name" value="Hint_dom_sf"/>
</dbReference>
<organism evidence="2 3">
    <name type="scientific">Paludisphaera borealis</name>
    <dbReference type="NCBI Taxonomy" id="1387353"/>
    <lineage>
        <taxon>Bacteria</taxon>
        <taxon>Pseudomonadati</taxon>
        <taxon>Planctomycetota</taxon>
        <taxon>Planctomycetia</taxon>
        <taxon>Isosphaerales</taxon>
        <taxon>Isosphaeraceae</taxon>
        <taxon>Paludisphaera</taxon>
    </lineage>
</organism>
<dbReference type="SMART" id="SM00306">
    <property type="entry name" value="HintN"/>
    <property type="match status" value="1"/>
</dbReference>
<dbReference type="STRING" id="1387353.BSF38_00484"/>
<dbReference type="Gene3D" id="2.170.16.10">
    <property type="entry name" value="Hedgehog/Intein (Hint) domain"/>
    <property type="match status" value="1"/>
</dbReference>
<proteinExistence type="predicted"/>
<evidence type="ECO:0000313" key="2">
    <source>
        <dbReference type="EMBL" id="APW59070.1"/>
    </source>
</evidence>
<keyword evidence="3" id="KW-1185">Reference proteome</keyword>
<dbReference type="Gene3D" id="1.25.40.10">
    <property type="entry name" value="Tetratricopeptide repeat domain"/>
    <property type="match status" value="1"/>
</dbReference>
<sequence length="735" mass="79663">MVSALVLGWALGVAGVSEPEAAKPPGPDMAAYEAAKASAGRDADAHVALALWCEAHGMPAEKATHLARAVLIDPSHAKARGLLGYVKHEGKWLRPEEVSRAVEDSPESQALFREYLGRRTQARDKADDQYKLAKWCEEQGLAQQATAHYHRVLELDPGRDSAWKHLGFKKVSGQWVKPEIVAAQKAEREAQAKADKFWKPKLEKLKDALSGRDKAKKAKAEAEKSLAAIVDPRAVPMVWAVFARGDERWQRVAVGVFSQIEGPVASRALAMTAVFSPVANTRSEASQMLTRRDPRDFARLLVGLLGDEIKFKQKKVAGPGSQGELLVEGKEANVKRLYTPLQAPSLESALMPGDQVGVDQNGMTVVNRLVGDLHFGPRVPLEMFINNPQRATSLVSSLVQNGFPDFAYNPPITYLPTADMTPVFQQWGLTSQQSHELASRLPRVKTATAASGLNISPIVQDSVQIPIGRMAAEAQASAEVAQNQLQQDVRQIEMQNAPIREINDRVSTILKAVSGEDHGADRDKWTEWAYDVEGYGAPLKVAASTPPTVVEPVPLDYQPQAFPVFNSTVLGGARVGPSCFAGGTPVRTLQGARPIEEVKLGDQVLTQDTTTGKLAYQPVVSVFHNPPNVTYRIDLGSESVFPTGIHRFWKAGHGWIMARDVKAGDRLRTIGGTVEVVAASKDRVQPVFNLLLAGGDNYCVGGQGVLAHDNGFVNPVERPFDGVPALADLGATRKP</sequence>
<dbReference type="Proteomes" id="UP000186309">
    <property type="component" value="Chromosome"/>
</dbReference>
<dbReference type="AlphaFoldDB" id="A0A1U7CJF4"/>
<dbReference type="Pfam" id="PF07591">
    <property type="entry name" value="PT-HINT"/>
    <property type="match status" value="1"/>
</dbReference>
<name>A0A1U7CJF4_9BACT</name>
<gene>
    <name evidence="2" type="ORF">BSF38_00484</name>
</gene>
<dbReference type="InterPro" id="IPR011990">
    <property type="entry name" value="TPR-like_helical_dom_sf"/>
</dbReference>
<dbReference type="SUPFAM" id="SSF51294">
    <property type="entry name" value="Hedgehog/intein (Hint) domain"/>
    <property type="match status" value="1"/>
</dbReference>
<protein>
    <recommendedName>
        <fullName evidence="1">Hint domain-containing protein</fullName>
    </recommendedName>
</protein>
<dbReference type="SUPFAM" id="SSF48452">
    <property type="entry name" value="TPR-like"/>
    <property type="match status" value="1"/>
</dbReference>